<sequence>MLLGRVPVAPRGGRCAGGAVAAPQGVRRRFPVAFSSASGRSGVKDALGQLKQGLAGKPTVDPAYLNGAAYLKTIGFTNQAEVARVLDIAMNPDSLFLSYGDGRRTKNASARKLDVDEDIRPVVDFLLSRGVSVGDVAKVISGHPPVLSYSVPDRLEPFWDYLSGIGVANVAQAVINRPSLLGLEVSANLRKIVEYLQYTETPPETIVKYVLESI</sequence>
<dbReference type="Pfam" id="PF02536">
    <property type="entry name" value="mTERF"/>
    <property type="match status" value="1"/>
</dbReference>
<evidence type="ECO:0000313" key="4">
    <source>
        <dbReference type="EMBL" id="GLC60055.1"/>
    </source>
</evidence>
<proteinExistence type="inferred from homology"/>
<dbReference type="Gene3D" id="1.25.70.10">
    <property type="entry name" value="Transcription termination factor 3, mitochondrial"/>
    <property type="match status" value="1"/>
</dbReference>
<dbReference type="Proteomes" id="UP001165080">
    <property type="component" value="Unassembled WGS sequence"/>
</dbReference>
<keyword evidence="2" id="KW-0805">Transcription regulation</keyword>
<accession>A0A9W6BYD8</accession>
<gene>
    <name evidence="4" type="primary">PLEST005757</name>
    <name evidence="4" type="ORF">PLESTB_001568400</name>
</gene>
<reference evidence="4 5" key="1">
    <citation type="journal article" date="2023" name="Commun. Biol.">
        <title>Reorganization of the ancestral sex-determining regions during the evolution of trioecy in Pleodorina starrii.</title>
        <authorList>
            <person name="Takahashi K."/>
            <person name="Suzuki S."/>
            <person name="Kawai-Toyooka H."/>
            <person name="Yamamoto K."/>
            <person name="Hamaji T."/>
            <person name="Ootsuki R."/>
            <person name="Yamaguchi H."/>
            <person name="Kawachi M."/>
            <person name="Higashiyama T."/>
            <person name="Nozaki H."/>
        </authorList>
    </citation>
    <scope>NUCLEOTIDE SEQUENCE [LARGE SCALE GENOMIC DNA]</scope>
    <source>
        <strain evidence="4 5">NIES-4479</strain>
    </source>
</reference>
<evidence type="ECO:0000256" key="2">
    <source>
        <dbReference type="ARBA" id="ARBA00022472"/>
    </source>
</evidence>
<comment type="similarity">
    <text evidence="1">Belongs to the mTERF family.</text>
</comment>
<evidence type="ECO:0000256" key="3">
    <source>
        <dbReference type="ARBA" id="ARBA00022946"/>
    </source>
</evidence>
<dbReference type="InterPro" id="IPR003690">
    <property type="entry name" value="MTERF"/>
</dbReference>
<keyword evidence="3" id="KW-0809">Transit peptide</keyword>
<keyword evidence="2" id="KW-0806">Transcription termination</keyword>
<dbReference type="AlphaFoldDB" id="A0A9W6BYD8"/>
<keyword evidence="5" id="KW-1185">Reference proteome</keyword>
<organism evidence="4 5">
    <name type="scientific">Pleodorina starrii</name>
    <dbReference type="NCBI Taxonomy" id="330485"/>
    <lineage>
        <taxon>Eukaryota</taxon>
        <taxon>Viridiplantae</taxon>
        <taxon>Chlorophyta</taxon>
        <taxon>core chlorophytes</taxon>
        <taxon>Chlorophyceae</taxon>
        <taxon>CS clade</taxon>
        <taxon>Chlamydomonadales</taxon>
        <taxon>Volvocaceae</taxon>
        <taxon>Pleodorina</taxon>
    </lineage>
</organism>
<protein>
    <submittedName>
        <fullName evidence="4">Uncharacterized protein</fullName>
    </submittedName>
</protein>
<evidence type="ECO:0000256" key="1">
    <source>
        <dbReference type="ARBA" id="ARBA00007692"/>
    </source>
</evidence>
<dbReference type="OrthoDB" id="637682at2759"/>
<evidence type="ECO:0000313" key="5">
    <source>
        <dbReference type="Proteomes" id="UP001165080"/>
    </source>
</evidence>
<dbReference type="InterPro" id="IPR038538">
    <property type="entry name" value="MTERF_sf"/>
</dbReference>
<dbReference type="GO" id="GO:0003676">
    <property type="term" value="F:nucleic acid binding"/>
    <property type="evidence" value="ECO:0007669"/>
    <property type="project" value="InterPro"/>
</dbReference>
<keyword evidence="2" id="KW-0804">Transcription</keyword>
<dbReference type="GO" id="GO:0006353">
    <property type="term" value="P:DNA-templated transcription termination"/>
    <property type="evidence" value="ECO:0007669"/>
    <property type="project" value="UniProtKB-KW"/>
</dbReference>
<name>A0A9W6BYD8_9CHLO</name>
<dbReference type="SMART" id="SM00733">
    <property type="entry name" value="Mterf"/>
    <property type="match status" value="2"/>
</dbReference>
<dbReference type="EMBL" id="BRXU01000031">
    <property type="protein sequence ID" value="GLC60055.1"/>
    <property type="molecule type" value="Genomic_DNA"/>
</dbReference>
<comment type="caution">
    <text evidence="4">The sequence shown here is derived from an EMBL/GenBank/DDBJ whole genome shotgun (WGS) entry which is preliminary data.</text>
</comment>